<dbReference type="EMBL" id="KV428634">
    <property type="protein sequence ID" value="KZT31347.1"/>
    <property type="molecule type" value="Genomic_DNA"/>
</dbReference>
<proteinExistence type="predicted"/>
<reference evidence="1 2" key="1">
    <citation type="journal article" date="2016" name="Mol. Biol. Evol.">
        <title>Comparative Genomics of Early-Diverging Mushroom-Forming Fungi Provides Insights into the Origins of Lignocellulose Decay Capabilities.</title>
        <authorList>
            <person name="Nagy L.G."/>
            <person name="Riley R."/>
            <person name="Tritt A."/>
            <person name="Adam C."/>
            <person name="Daum C."/>
            <person name="Floudas D."/>
            <person name="Sun H."/>
            <person name="Yadav J.S."/>
            <person name="Pangilinan J."/>
            <person name="Larsson K.H."/>
            <person name="Matsuura K."/>
            <person name="Barry K."/>
            <person name="Labutti K."/>
            <person name="Kuo R."/>
            <person name="Ohm R.A."/>
            <person name="Bhattacharya S.S."/>
            <person name="Shirouzu T."/>
            <person name="Yoshinaga Y."/>
            <person name="Martin F.M."/>
            <person name="Grigoriev I.V."/>
            <person name="Hibbett D.S."/>
        </authorList>
    </citation>
    <scope>NUCLEOTIDE SEQUENCE [LARGE SCALE GENOMIC DNA]</scope>
    <source>
        <strain evidence="1 2">HHB10207 ss-3</strain>
    </source>
</reference>
<sequence length="403" mass="46816">MPFRSSSPLPYPANQLGLTASLERRITEQERRHKFDNLIEIMSSDSDSVTEPDDDDPIVPQAAPTVAVASQEAILQKKLSETCHKIRTRLGRRYRNYANKVRAVRLIKTIPRVKLEDSEYPHSKRIEDDQDVAKTLTWVAQAVAFQHRNLPINSTDTPIVIGNYGHLSGVSNMFDLMDDVDTLESDEVLRQMVVFFEQGLWQAAAQYYDPWELQARFPLDLKTGHNLVKDVFHPKLSSPLLVLPSYNPKLESPAPRWFVRWQQQCGACEKHTIQVCNRTDVYLDLDLYLPEEGPVPEHLSNLAEWLQLRRRDWAPIFIDACIRKKYIAVFEEEEYKQFVRQEQEGSFETPRHIRQRTYDICQLAAGIGRPPVLKKGWVEKDLMTRMLEETKAYREMMKMDSDD</sequence>
<dbReference type="AlphaFoldDB" id="A0A165WMT9"/>
<accession>A0A165WMT9</accession>
<evidence type="ECO:0000313" key="1">
    <source>
        <dbReference type="EMBL" id="KZT31347.1"/>
    </source>
</evidence>
<gene>
    <name evidence="1" type="ORF">SISSUDRAFT_1067834</name>
</gene>
<organism evidence="1 2">
    <name type="scientific">Sistotremastrum suecicum HHB10207 ss-3</name>
    <dbReference type="NCBI Taxonomy" id="1314776"/>
    <lineage>
        <taxon>Eukaryota</taxon>
        <taxon>Fungi</taxon>
        <taxon>Dikarya</taxon>
        <taxon>Basidiomycota</taxon>
        <taxon>Agaricomycotina</taxon>
        <taxon>Agaricomycetes</taxon>
        <taxon>Sistotremastrales</taxon>
        <taxon>Sistotremastraceae</taxon>
        <taxon>Sistotremastrum</taxon>
    </lineage>
</organism>
<evidence type="ECO:0000313" key="2">
    <source>
        <dbReference type="Proteomes" id="UP000076798"/>
    </source>
</evidence>
<dbReference type="Proteomes" id="UP000076798">
    <property type="component" value="Unassembled WGS sequence"/>
</dbReference>
<protein>
    <submittedName>
        <fullName evidence="1">Uncharacterized protein</fullName>
    </submittedName>
</protein>
<name>A0A165WMT9_9AGAM</name>
<keyword evidence="2" id="KW-1185">Reference proteome</keyword>